<reference evidence="1" key="1">
    <citation type="submission" date="2014-07" db="EMBL/GenBank/DDBJ databases">
        <authorList>
            <person name="Martin A.A"/>
            <person name="De Silva N."/>
        </authorList>
    </citation>
    <scope>NUCLEOTIDE SEQUENCE</scope>
</reference>
<dbReference type="Proteomes" id="UP000035680">
    <property type="component" value="Unassembled WGS sequence"/>
</dbReference>
<dbReference type="AlphaFoldDB" id="A0A0K0F4B0"/>
<dbReference type="WBParaSite" id="SVE_0364600.1">
    <property type="protein sequence ID" value="SVE_0364600.1"/>
    <property type="gene ID" value="SVE_0364600"/>
</dbReference>
<name>A0A0K0F4B0_STRVS</name>
<proteinExistence type="predicted"/>
<accession>A0A0K0F4B0</accession>
<organism evidence="1 2">
    <name type="scientific">Strongyloides venezuelensis</name>
    <name type="common">Threadworm</name>
    <dbReference type="NCBI Taxonomy" id="75913"/>
    <lineage>
        <taxon>Eukaryota</taxon>
        <taxon>Metazoa</taxon>
        <taxon>Ecdysozoa</taxon>
        <taxon>Nematoda</taxon>
        <taxon>Chromadorea</taxon>
        <taxon>Rhabditida</taxon>
        <taxon>Tylenchina</taxon>
        <taxon>Panagrolaimomorpha</taxon>
        <taxon>Strongyloidoidea</taxon>
        <taxon>Strongyloididae</taxon>
        <taxon>Strongyloides</taxon>
    </lineage>
</organism>
<keyword evidence="1" id="KW-1185">Reference proteome</keyword>
<reference evidence="2" key="2">
    <citation type="submission" date="2015-08" db="UniProtKB">
        <authorList>
            <consortium name="WormBaseParasite"/>
        </authorList>
    </citation>
    <scope>IDENTIFICATION</scope>
</reference>
<evidence type="ECO:0000313" key="1">
    <source>
        <dbReference type="Proteomes" id="UP000035680"/>
    </source>
</evidence>
<protein>
    <submittedName>
        <fullName evidence="2">60S ribosomal protein L28</fullName>
    </submittedName>
</protein>
<sequence>MEWHSPKYVITSMRKSLANEDSMSIFDNKVNNIRVVELKKKVIKINIGKKTTILATSKVVLIKKSVKRYLDRQKSSEKNIFLKNCCLNFL</sequence>
<evidence type="ECO:0000313" key="2">
    <source>
        <dbReference type="WBParaSite" id="SVE_0364600.1"/>
    </source>
</evidence>